<evidence type="ECO:0000256" key="2">
    <source>
        <dbReference type="ARBA" id="ARBA00022723"/>
    </source>
</evidence>
<dbReference type="AlphaFoldDB" id="A0A2T6K4M2"/>
<name>A0A2T6K4M2_9RHOB</name>
<dbReference type="SUPFAM" id="SSF54826">
    <property type="entry name" value="Enolase N-terminal domain-like"/>
    <property type="match status" value="1"/>
</dbReference>
<dbReference type="InterPro" id="IPR046945">
    <property type="entry name" value="RHMD-like"/>
</dbReference>
<proteinExistence type="predicted"/>
<feature type="domain" description="Mandelate racemase/muconate lactonizing enzyme C-terminal" evidence="4">
    <location>
        <begin position="110"/>
        <end position="250"/>
    </location>
</feature>
<dbReference type="PANTHER" id="PTHR13794">
    <property type="entry name" value="ENOLASE SUPERFAMILY, MANDELATE RACEMASE"/>
    <property type="match status" value="1"/>
</dbReference>
<dbReference type="SUPFAM" id="SSF51604">
    <property type="entry name" value="Enolase C-terminal domain-like"/>
    <property type="match status" value="1"/>
</dbReference>
<gene>
    <name evidence="5" type="ORF">C8N45_1299</name>
</gene>
<dbReference type="InterPro" id="IPR029065">
    <property type="entry name" value="Enolase_C-like"/>
</dbReference>
<keyword evidence="6" id="KW-1185">Reference proteome</keyword>
<dbReference type="Proteomes" id="UP000244523">
    <property type="component" value="Unassembled WGS sequence"/>
</dbReference>
<dbReference type="InterPro" id="IPR013341">
    <property type="entry name" value="Mandelate_racemase_N_dom"/>
</dbReference>
<evidence type="ECO:0000256" key="3">
    <source>
        <dbReference type="ARBA" id="ARBA00022842"/>
    </source>
</evidence>
<dbReference type="GO" id="GO:0016836">
    <property type="term" value="F:hydro-lyase activity"/>
    <property type="evidence" value="ECO:0007669"/>
    <property type="project" value="TreeGrafter"/>
</dbReference>
<evidence type="ECO:0000256" key="1">
    <source>
        <dbReference type="ARBA" id="ARBA00001946"/>
    </source>
</evidence>
<comment type="cofactor">
    <cofactor evidence="1">
        <name>Mg(2+)</name>
        <dbReference type="ChEBI" id="CHEBI:18420"/>
    </cofactor>
</comment>
<comment type="caution">
    <text evidence="5">The sequence shown here is derived from an EMBL/GenBank/DDBJ whole genome shotgun (WGS) entry which is preliminary data.</text>
</comment>
<accession>A0A2T6K4M2</accession>
<dbReference type="RefSeq" id="WP_108389216.1">
    <property type="nucleotide sequence ID" value="NZ_QBUD01000029.1"/>
</dbReference>
<evidence type="ECO:0000313" key="5">
    <source>
        <dbReference type="EMBL" id="PUB09546.1"/>
    </source>
</evidence>
<evidence type="ECO:0000313" key="6">
    <source>
        <dbReference type="Proteomes" id="UP000244523"/>
    </source>
</evidence>
<protein>
    <submittedName>
        <fullName evidence="5">L-rhamnonate dehydratase</fullName>
    </submittedName>
</protein>
<dbReference type="GO" id="GO:0000287">
    <property type="term" value="F:magnesium ion binding"/>
    <property type="evidence" value="ECO:0007669"/>
    <property type="project" value="TreeGrafter"/>
</dbReference>
<dbReference type="OrthoDB" id="9802699at2"/>
<keyword evidence="2" id="KW-0479">Metal-binding</keyword>
<sequence length="385" mass="41607">MKIASIQARAIDCGFQTQKLQTSRVASPMSRWPQFGENRSSWMWPSKKVFVRIESDDGLVGWSCTNGGEVVALIVQAHLSRLIEGTAVTDIADVWDQMFNSLLPSGHSGFSMMAVAAVDIALWDLQCKTRGVSLVAALGGGASDLPVYCTTQQPKPFSGGGWWGLKAATPYGPGAGEQGLRANVDYVGSFRDASGPDGRIMLDSFMAWDADYTLRFAQEAAQHDLYWIEDPLPPYDMEGLHKLKSGLGGSTRLALGNFSFNRWDCAALIREGLADVLQPDVAWAGGITECLRILDMAKAAEVPVILHNTCEQPWALALAAAKQSDPVVEFVDRGKGSSLYGLMGDAPVFKNGRVVVPTDTTGNQPPEAILNQFADHDATKLLKEV</sequence>
<dbReference type="Pfam" id="PF13378">
    <property type="entry name" value="MR_MLE_C"/>
    <property type="match status" value="1"/>
</dbReference>
<dbReference type="Gene3D" id="3.30.390.10">
    <property type="entry name" value="Enolase-like, N-terminal domain"/>
    <property type="match status" value="1"/>
</dbReference>
<dbReference type="PANTHER" id="PTHR13794:SF58">
    <property type="entry name" value="MITOCHONDRIAL ENOLASE SUPERFAMILY MEMBER 1"/>
    <property type="match status" value="1"/>
</dbReference>
<dbReference type="InterPro" id="IPR029017">
    <property type="entry name" value="Enolase-like_N"/>
</dbReference>
<reference evidence="5 6" key="1">
    <citation type="submission" date="2018-04" db="EMBL/GenBank/DDBJ databases">
        <title>Genomic Encyclopedia of Archaeal and Bacterial Type Strains, Phase II (KMG-II): from individual species to whole genera.</title>
        <authorList>
            <person name="Goeker M."/>
        </authorList>
    </citation>
    <scope>NUCLEOTIDE SEQUENCE [LARGE SCALE GENOMIC DNA]</scope>
    <source>
        <strain evidence="5 6">DSM 29955</strain>
    </source>
</reference>
<organism evidence="5 6">
    <name type="scientific">Yoonia sediminilitoris</name>
    <dbReference type="NCBI Taxonomy" id="1286148"/>
    <lineage>
        <taxon>Bacteria</taxon>
        <taxon>Pseudomonadati</taxon>
        <taxon>Pseudomonadota</taxon>
        <taxon>Alphaproteobacteria</taxon>
        <taxon>Rhodobacterales</taxon>
        <taxon>Paracoccaceae</taxon>
        <taxon>Yoonia</taxon>
    </lineage>
</organism>
<dbReference type="InterPro" id="IPR036849">
    <property type="entry name" value="Enolase-like_C_sf"/>
</dbReference>
<evidence type="ECO:0000259" key="4">
    <source>
        <dbReference type="SMART" id="SM00922"/>
    </source>
</evidence>
<dbReference type="SMART" id="SM00922">
    <property type="entry name" value="MR_MLE"/>
    <property type="match status" value="1"/>
</dbReference>
<dbReference type="EMBL" id="QBUD01000029">
    <property type="protein sequence ID" value="PUB09546.1"/>
    <property type="molecule type" value="Genomic_DNA"/>
</dbReference>
<dbReference type="SFLD" id="SFLDS00001">
    <property type="entry name" value="Enolase"/>
    <property type="match status" value="1"/>
</dbReference>
<keyword evidence="3" id="KW-0460">Magnesium</keyword>
<dbReference type="Gene3D" id="3.20.20.120">
    <property type="entry name" value="Enolase-like C-terminal domain"/>
    <property type="match status" value="1"/>
</dbReference>
<dbReference type="Pfam" id="PF02746">
    <property type="entry name" value="MR_MLE_N"/>
    <property type="match status" value="1"/>
</dbReference>
<dbReference type="InterPro" id="IPR013342">
    <property type="entry name" value="Mandelate_racemase_C"/>
</dbReference>
<dbReference type="GO" id="GO:0016052">
    <property type="term" value="P:carbohydrate catabolic process"/>
    <property type="evidence" value="ECO:0007669"/>
    <property type="project" value="TreeGrafter"/>
</dbReference>